<protein>
    <submittedName>
        <fullName evidence="1">Uncharacterized protein</fullName>
    </submittedName>
</protein>
<organism evidence="1">
    <name type="scientific">viral metagenome</name>
    <dbReference type="NCBI Taxonomy" id="1070528"/>
    <lineage>
        <taxon>unclassified sequences</taxon>
        <taxon>metagenomes</taxon>
        <taxon>organismal metagenomes</taxon>
    </lineage>
</organism>
<proteinExistence type="predicted"/>
<dbReference type="AlphaFoldDB" id="A0A6M3JKA4"/>
<dbReference type="EMBL" id="MT141778">
    <property type="protein sequence ID" value="QJA70266.1"/>
    <property type="molecule type" value="Genomic_DNA"/>
</dbReference>
<gene>
    <name evidence="1" type="ORF">MM415A03867_0005</name>
</gene>
<accession>A0A6M3JKA4</accession>
<sequence>MAARTTRQKIKDHTVRINDNFHNIYDHMKSIEELSGGGSDIINESLRPLALVLNEVQQMFIRFFDEL</sequence>
<reference evidence="1" key="1">
    <citation type="submission" date="2020-03" db="EMBL/GenBank/DDBJ databases">
        <title>The deep terrestrial virosphere.</title>
        <authorList>
            <person name="Holmfeldt K."/>
            <person name="Nilsson E."/>
            <person name="Simone D."/>
            <person name="Lopez-Fernandez M."/>
            <person name="Wu X."/>
            <person name="de Brujin I."/>
            <person name="Lundin D."/>
            <person name="Andersson A."/>
            <person name="Bertilsson S."/>
            <person name="Dopson M."/>
        </authorList>
    </citation>
    <scope>NUCLEOTIDE SEQUENCE</scope>
    <source>
        <strain evidence="1">MM415A03867</strain>
    </source>
</reference>
<evidence type="ECO:0000313" key="1">
    <source>
        <dbReference type="EMBL" id="QJA70266.1"/>
    </source>
</evidence>
<name>A0A6M3JKA4_9ZZZZ</name>